<sequence length="105" mass="11653">MYVSFLSKKSTPITCRRQYTAPYLCNSASHVLEASDSSPREYPQRSSAVDVVSARLRLHRQTPIKKLSAHIPSQTPSYMAASVPMLSFLAPMASLSPLIMFVTTF</sequence>
<organism evidence="2 3">
    <name type="scientific">Pichia sorbitophila (strain ATCC MYA-4447 / BCRC 22081 / CBS 7064 / NBRC 10061 / NRRL Y-12695)</name>
    <name type="common">Hybrid yeast</name>
    <dbReference type="NCBI Taxonomy" id="559304"/>
    <lineage>
        <taxon>Eukaryota</taxon>
        <taxon>Fungi</taxon>
        <taxon>Dikarya</taxon>
        <taxon>Ascomycota</taxon>
        <taxon>Saccharomycotina</taxon>
        <taxon>Pichiomycetes</taxon>
        <taxon>Debaryomycetaceae</taxon>
        <taxon>Millerozyma</taxon>
    </lineage>
</organism>
<protein>
    <submittedName>
        <fullName evidence="2">Piso0_004674 protein</fullName>
    </submittedName>
</protein>
<dbReference type="Proteomes" id="UP000005222">
    <property type="component" value="Chromosome L"/>
</dbReference>
<name>G8Y641_PICSO</name>
<evidence type="ECO:0000313" key="1">
    <source>
        <dbReference type="EMBL" id="CCE84071.1"/>
    </source>
</evidence>
<dbReference type="InParanoid" id="G8Y641"/>
<reference evidence="3" key="2">
    <citation type="journal article" date="2012" name="G3 (Bethesda)">
        <title>Pichia sorbitophila, an interspecies yeast hybrid reveals early steps of genome resolution following polyploidization.</title>
        <authorList>
            <person name="Leh Louis V."/>
            <person name="Despons L."/>
            <person name="Friedrich A."/>
            <person name="Martin T."/>
            <person name="Durrens P."/>
            <person name="Casaregola S."/>
            <person name="Neuveglise C."/>
            <person name="Fairhead C."/>
            <person name="Marck C."/>
            <person name="Cruz J.A."/>
            <person name="Straub M.L."/>
            <person name="Kugler V."/>
            <person name="Sacerdot C."/>
            <person name="Uzunov Z."/>
            <person name="Thierry A."/>
            <person name="Weiss S."/>
            <person name="Bleykasten C."/>
            <person name="De Montigny J."/>
            <person name="Jacques N."/>
            <person name="Jung P."/>
            <person name="Lemaire M."/>
            <person name="Mallet S."/>
            <person name="Morel G."/>
            <person name="Richard G.F."/>
            <person name="Sarkar A."/>
            <person name="Savel G."/>
            <person name="Schacherer J."/>
            <person name="Seret M.L."/>
            <person name="Talla E."/>
            <person name="Samson G."/>
            <person name="Jubin C."/>
            <person name="Poulain J."/>
            <person name="Vacherie B."/>
            <person name="Barbe V."/>
            <person name="Pelletier E."/>
            <person name="Sherman D.J."/>
            <person name="Westhof E."/>
            <person name="Weissenbach J."/>
            <person name="Baret P.V."/>
            <person name="Wincker P."/>
            <person name="Gaillardin C."/>
            <person name="Dujon B."/>
            <person name="Souciet J.L."/>
        </authorList>
    </citation>
    <scope>NUCLEOTIDE SEQUENCE [LARGE SCALE GENOMIC DNA]</scope>
    <source>
        <strain evidence="3">ATCC MYA-4447 / BCRC 22081 / CBS 7064 / NBRC 10061 / NRRL Y-12695</strain>
    </source>
</reference>
<accession>G8Y641</accession>
<dbReference type="EMBL" id="FO082048">
    <property type="protein sequence ID" value="CCE85102.1"/>
    <property type="molecule type" value="Genomic_DNA"/>
</dbReference>
<keyword evidence="3" id="KW-1185">Reference proteome</keyword>
<dbReference type="Proteomes" id="UP000005222">
    <property type="component" value="Chromosome K"/>
</dbReference>
<dbReference type="HOGENOM" id="CLU_2237585_0_0_1"/>
<evidence type="ECO:0000313" key="3">
    <source>
        <dbReference type="Proteomes" id="UP000005222"/>
    </source>
</evidence>
<dbReference type="EMBL" id="FO082049">
    <property type="protein sequence ID" value="CCE84071.1"/>
    <property type="molecule type" value="Genomic_DNA"/>
</dbReference>
<proteinExistence type="predicted"/>
<evidence type="ECO:0000313" key="2">
    <source>
        <dbReference type="EMBL" id="CCE85102.1"/>
    </source>
</evidence>
<gene>
    <name evidence="2" type="primary">Piso0_004674</name>
    <name evidence="1" type="ORF">GNLVRS01_PISO0K22076g</name>
    <name evidence="2" type="ORF">GNLVRS01_PISO0L22077g</name>
</gene>
<reference evidence="2" key="1">
    <citation type="submission" date="2011-10" db="EMBL/GenBank/DDBJ databases">
        <authorList>
            <person name="Genoscope - CEA"/>
        </authorList>
    </citation>
    <scope>NUCLEOTIDE SEQUENCE</scope>
</reference>
<dbReference type="AlphaFoldDB" id="G8Y641"/>